<evidence type="ECO:0000313" key="2">
    <source>
        <dbReference type="EMBL" id="OSO94677.1"/>
    </source>
</evidence>
<dbReference type="PANTHER" id="PTHR34214:SF3">
    <property type="entry name" value="PROTEIN CONSERVED IN THE GREEN LINEAGE AND DIATOMS 27, CHLOROPLASTIC"/>
    <property type="match status" value="1"/>
</dbReference>
<accession>A0A1X4GC74</accession>
<dbReference type="InterPro" id="IPR009631">
    <property type="entry name" value="CGLD27-like"/>
</dbReference>
<keyword evidence="1" id="KW-0472">Membrane</keyword>
<keyword evidence="1" id="KW-0812">Transmembrane</keyword>
<dbReference type="Pfam" id="PF06799">
    <property type="entry name" value="CGLD27-like"/>
    <property type="match status" value="1"/>
</dbReference>
<evidence type="ECO:0008006" key="4">
    <source>
        <dbReference type="Google" id="ProtNLM"/>
    </source>
</evidence>
<evidence type="ECO:0000256" key="1">
    <source>
        <dbReference type="SAM" id="Phobius"/>
    </source>
</evidence>
<dbReference type="RefSeq" id="WP_040553565.1">
    <property type="nucleotide sequence ID" value="NZ_NBYN01000009.1"/>
</dbReference>
<keyword evidence="1" id="KW-1133">Transmembrane helix</keyword>
<organism evidence="2 3">
    <name type="scientific">Cylindrospermopsis raciborskii CENA303</name>
    <dbReference type="NCBI Taxonomy" id="1170769"/>
    <lineage>
        <taxon>Bacteria</taxon>
        <taxon>Bacillati</taxon>
        <taxon>Cyanobacteriota</taxon>
        <taxon>Cyanophyceae</taxon>
        <taxon>Nostocales</taxon>
        <taxon>Aphanizomenonaceae</taxon>
        <taxon>Cylindrospermopsis</taxon>
    </lineage>
</organism>
<comment type="caution">
    <text evidence="2">The sequence shown here is derived from an EMBL/GenBank/DDBJ whole genome shotgun (WGS) entry which is preliminary data.</text>
</comment>
<dbReference type="EMBL" id="NBYN01000009">
    <property type="protein sequence ID" value="OSO94677.1"/>
    <property type="molecule type" value="Genomic_DNA"/>
</dbReference>
<name>A0A1X4GC74_9CYAN</name>
<proteinExistence type="predicted"/>
<evidence type="ECO:0000313" key="3">
    <source>
        <dbReference type="Proteomes" id="UP000192997"/>
    </source>
</evidence>
<dbReference type="Proteomes" id="UP000192997">
    <property type="component" value="Unassembled WGS sequence"/>
</dbReference>
<protein>
    <recommendedName>
        <fullName evidence="4">DUF1230 domain-containing protein</fullName>
    </recommendedName>
</protein>
<gene>
    <name evidence="2" type="ORF">B7O87_02295</name>
</gene>
<sequence length="166" mass="19562">MIRSSVDNCPVPIEQQPLHEYEELKNSWFFGEITLGWRGYLTRILWIWGWSWLIAGPVSASSFPVEKHIFHFILCGTAIASLMVVLVLIRLYLGWFYIRDRLYSTTVLYEESGWYDGQIWHKPREIIDRDRLIVAYEIKPILGRLQMTFGVVAILYFTGILAWNLF</sequence>
<feature type="transmembrane region" description="Helical" evidence="1">
    <location>
        <begin position="69"/>
        <end position="93"/>
    </location>
</feature>
<reference evidence="3" key="1">
    <citation type="submission" date="2017-04" db="EMBL/GenBank/DDBJ databases">
        <authorList>
            <person name="Abreu V.A."/>
            <person name="Popin R.V."/>
            <person name="Rigonato J."/>
            <person name="Andreote A.P."/>
            <person name="Schaker P.C."/>
            <person name="Hoff-Risseti C."/>
            <person name="Alvarenga D.O."/>
            <person name="Varani A.M."/>
            <person name="Fiore M.F."/>
        </authorList>
    </citation>
    <scope>NUCLEOTIDE SEQUENCE [LARGE SCALE GENOMIC DNA]</scope>
    <source>
        <strain evidence="3">CENA303</strain>
    </source>
</reference>
<feature type="transmembrane region" description="Helical" evidence="1">
    <location>
        <begin position="141"/>
        <end position="163"/>
    </location>
</feature>
<dbReference type="PANTHER" id="PTHR34214">
    <property type="match status" value="1"/>
</dbReference>
<dbReference type="AlphaFoldDB" id="A0A1X4GC74"/>